<proteinExistence type="predicted"/>
<feature type="compositionally biased region" description="Basic and acidic residues" evidence="1">
    <location>
        <begin position="140"/>
        <end position="149"/>
    </location>
</feature>
<dbReference type="EMBL" id="MCFC01000052">
    <property type="protein sequence ID" value="ORY25946.1"/>
    <property type="molecule type" value="Genomic_DNA"/>
</dbReference>
<dbReference type="Proteomes" id="UP000193986">
    <property type="component" value="Unassembled WGS sequence"/>
</dbReference>
<dbReference type="Gene3D" id="3.30.2280.10">
    <property type="entry name" value="Hypothetical protein (hspc210)"/>
    <property type="match status" value="1"/>
</dbReference>
<sequence>MSSPPAPSNLLIDPLAELTSAIRSNSFGILPTSTPIIERSFPITPEDKEAIKSESMSLGKPSSRAVARARVELLEGGSVEIVLDQRGYTLEQATSLDGSNTHPTGTYESLDTLLIAISPGYVQAMGAEVGKRFEGYTGRDQVKGEEGGMKEALQGFHGDERD</sequence>
<evidence type="ECO:0000313" key="2">
    <source>
        <dbReference type="EMBL" id="ORY25946.1"/>
    </source>
</evidence>
<organism evidence="2 3">
    <name type="scientific">Naematelia encephala</name>
    <dbReference type="NCBI Taxonomy" id="71784"/>
    <lineage>
        <taxon>Eukaryota</taxon>
        <taxon>Fungi</taxon>
        <taxon>Dikarya</taxon>
        <taxon>Basidiomycota</taxon>
        <taxon>Agaricomycotina</taxon>
        <taxon>Tremellomycetes</taxon>
        <taxon>Tremellales</taxon>
        <taxon>Naemateliaceae</taxon>
        <taxon>Naematelia</taxon>
    </lineage>
</organism>
<evidence type="ECO:0008006" key="4">
    <source>
        <dbReference type="Google" id="ProtNLM"/>
    </source>
</evidence>
<dbReference type="OrthoDB" id="5804279at2759"/>
<dbReference type="AlphaFoldDB" id="A0A1Y2ATX3"/>
<dbReference type="InterPro" id="IPR023231">
    <property type="entry name" value="GSKIP_dom_sf"/>
</dbReference>
<keyword evidence="3" id="KW-1185">Reference proteome</keyword>
<name>A0A1Y2ATX3_9TREE</name>
<reference evidence="2 3" key="1">
    <citation type="submission" date="2016-07" db="EMBL/GenBank/DDBJ databases">
        <title>Pervasive Adenine N6-methylation of Active Genes in Fungi.</title>
        <authorList>
            <consortium name="DOE Joint Genome Institute"/>
            <person name="Mondo S.J."/>
            <person name="Dannebaum R.O."/>
            <person name="Kuo R.C."/>
            <person name="Labutti K."/>
            <person name="Haridas S."/>
            <person name="Kuo A."/>
            <person name="Salamov A."/>
            <person name="Ahrendt S.R."/>
            <person name="Lipzen A."/>
            <person name="Sullivan W."/>
            <person name="Andreopoulos W.B."/>
            <person name="Clum A."/>
            <person name="Lindquist E."/>
            <person name="Daum C."/>
            <person name="Ramamoorthy G.K."/>
            <person name="Gryganskyi A."/>
            <person name="Culley D."/>
            <person name="Magnuson J.K."/>
            <person name="James T.Y."/>
            <person name="O'Malley M.A."/>
            <person name="Stajich J.E."/>
            <person name="Spatafora J.W."/>
            <person name="Visel A."/>
            <person name="Grigoriev I.V."/>
        </authorList>
    </citation>
    <scope>NUCLEOTIDE SEQUENCE [LARGE SCALE GENOMIC DNA]</scope>
    <source>
        <strain evidence="2 3">68-887.2</strain>
    </source>
</reference>
<evidence type="ECO:0000256" key="1">
    <source>
        <dbReference type="SAM" id="MobiDB-lite"/>
    </source>
</evidence>
<protein>
    <recommendedName>
        <fullName evidence="4">GSKIP domain-containing protein</fullName>
    </recommendedName>
</protein>
<accession>A0A1Y2ATX3</accession>
<dbReference type="InParanoid" id="A0A1Y2ATX3"/>
<evidence type="ECO:0000313" key="3">
    <source>
        <dbReference type="Proteomes" id="UP000193986"/>
    </source>
</evidence>
<comment type="caution">
    <text evidence="2">The sequence shown here is derived from an EMBL/GenBank/DDBJ whole genome shotgun (WGS) entry which is preliminary data.</text>
</comment>
<gene>
    <name evidence="2" type="ORF">BCR39DRAFT_542682</name>
</gene>
<feature type="region of interest" description="Disordered" evidence="1">
    <location>
        <begin position="139"/>
        <end position="162"/>
    </location>
</feature>
<dbReference type="SUPFAM" id="SSF103107">
    <property type="entry name" value="Hypothetical protein c14orf129, hspc210"/>
    <property type="match status" value="1"/>
</dbReference>